<evidence type="ECO:0000256" key="1">
    <source>
        <dbReference type="SAM" id="Phobius"/>
    </source>
</evidence>
<organism evidence="2 3">
    <name type="scientific">Candidatus Saccharicenans subterraneus</name>
    <dbReference type="NCBI Taxonomy" id="2508984"/>
    <lineage>
        <taxon>Bacteria</taxon>
        <taxon>Candidatus Aminicenantota</taxon>
        <taxon>Candidatus Aminicenantia</taxon>
        <taxon>Candidatus Aminicenantales</taxon>
        <taxon>Candidatus Saccharicenantaceae</taxon>
        <taxon>Candidatus Saccharicenans</taxon>
    </lineage>
</organism>
<feature type="transmembrane region" description="Helical" evidence="1">
    <location>
        <begin position="100"/>
        <end position="121"/>
    </location>
</feature>
<dbReference type="Gene3D" id="1.20.1260.100">
    <property type="entry name" value="TspO/MBR protein"/>
    <property type="match status" value="1"/>
</dbReference>
<keyword evidence="1" id="KW-0472">Membrane</keyword>
<feature type="transmembrane region" description="Helical" evidence="1">
    <location>
        <begin position="200"/>
        <end position="218"/>
    </location>
</feature>
<keyword evidence="1" id="KW-0812">Transmembrane</keyword>
<evidence type="ECO:0000313" key="2">
    <source>
        <dbReference type="EMBL" id="RFT16621.1"/>
    </source>
</evidence>
<feature type="transmembrane region" description="Helical" evidence="1">
    <location>
        <begin position="253"/>
        <end position="272"/>
    </location>
</feature>
<dbReference type="InterPro" id="IPR038330">
    <property type="entry name" value="TspO/MBR-related_sf"/>
</dbReference>
<evidence type="ECO:0008006" key="4">
    <source>
        <dbReference type="Google" id="ProtNLM"/>
    </source>
</evidence>
<keyword evidence="1" id="KW-1133">Transmembrane helix</keyword>
<dbReference type="AlphaFoldDB" id="A0A3E2BPJ1"/>
<dbReference type="EMBL" id="QUAH01000002">
    <property type="protein sequence ID" value="RFT16621.1"/>
    <property type="molecule type" value="Genomic_DNA"/>
</dbReference>
<dbReference type="PANTHER" id="PTHR33802">
    <property type="entry name" value="SI:CH211-161H7.5-RELATED"/>
    <property type="match status" value="1"/>
</dbReference>
<gene>
    <name evidence="2" type="ORF">OP8BY_1234</name>
</gene>
<feature type="transmembrane region" description="Helical" evidence="1">
    <location>
        <begin position="127"/>
        <end position="146"/>
    </location>
</feature>
<dbReference type="PANTHER" id="PTHR33802:SF1">
    <property type="entry name" value="XK-RELATED PROTEIN"/>
    <property type="match status" value="1"/>
</dbReference>
<protein>
    <recommendedName>
        <fullName evidence="4">Tryptophan-rich sensory protein</fullName>
    </recommendedName>
</protein>
<name>A0A3E2BPJ1_9BACT</name>
<evidence type="ECO:0000313" key="3">
    <source>
        <dbReference type="Proteomes" id="UP000257323"/>
    </source>
</evidence>
<reference evidence="2 3" key="1">
    <citation type="submission" date="2018-08" db="EMBL/GenBank/DDBJ databases">
        <title>Genome analysis of the thermophilic bacterium of the candidate phylum Aminicenantes from deep subsurface aquifer revealed its physiology and ecological role.</title>
        <authorList>
            <person name="Kadnikov V.V."/>
            <person name="Mardanov A.V."/>
            <person name="Beletsky A.V."/>
            <person name="Karnachuk O.V."/>
            <person name="Ravin N.V."/>
        </authorList>
    </citation>
    <scope>NUCLEOTIDE SEQUENCE [LARGE SCALE GENOMIC DNA]</scope>
    <source>
        <strain evidence="2">BY38</strain>
    </source>
</reference>
<feature type="transmembrane region" description="Helical" evidence="1">
    <location>
        <begin position="21"/>
        <end position="42"/>
    </location>
</feature>
<comment type="caution">
    <text evidence="2">The sequence shown here is derived from an EMBL/GenBank/DDBJ whole genome shotgun (WGS) entry which is preliminary data.</text>
</comment>
<proteinExistence type="predicted"/>
<sequence length="279" mass="31547">MEENQAFLRGQRPEIRKRTAGNWLAWLNLAGFLGMVVVNYLANALPINNLNTGQLSDKYPNLFVPAGFTFSIWGVIYLLLAVFVFFSLKQAITGREVFPAFKTIGLLFFLTCLANAGWIFAWHYEQLLLSLLIMLTLLALLVIIYQRLSRRPYEEKQHDRFPARLPFSIYLAWISVATVANTTAVLVGFKWDRFGLSEQFWTIVVLALITVLTLVFMLKKKDLLFGLTAIWALSGILYKRVQDTAAADRAVETAIVAALFIILLALILRVVVRQAGKTV</sequence>
<feature type="transmembrane region" description="Helical" evidence="1">
    <location>
        <begin position="62"/>
        <end position="88"/>
    </location>
</feature>
<dbReference type="Proteomes" id="UP000257323">
    <property type="component" value="Unassembled WGS sequence"/>
</dbReference>
<feature type="transmembrane region" description="Helical" evidence="1">
    <location>
        <begin position="167"/>
        <end position="188"/>
    </location>
</feature>
<feature type="transmembrane region" description="Helical" evidence="1">
    <location>
        <begin position="223"/>
        <end position="241"/>
    </location>
</feature>
<accession>A0A3E2BPJ1</accession>